<sequence length="121" mass="14056">MQGILDQHKSIVTNNRERMRLKEPPTIFTRFTSFPAEIRVKIWQHAAQISQLINIEDEPGRYFPGNNSRCPLLLVNWEAEIEGLEHKEGLNGGYLVEEKMFEDDAHPAIFANLEPDIIWLK</sequence>
<dbReference type="AlphaFoldDB" id="A0A2J6SMH9"/>
<reference evidence="2 3" key="1">
    <citation type="submission" date="2016-04" db="EMBL/GenBank/DDBJ databases">
        <title>A degradative enzymes factory behind the ericoid mycorrhizal symbiosis.</title>
        <authorList>
            <consortium name="DOE Joint Genome Institute"/>
            <person name="Martino E."/>
            <person name="Morin E."/>
            <person name="Grelet G."/>
            <person name="Kuo A."/>
            <person name="Kohler A."/>
            <person name="Daghino S."/>
            <person name="Barry K."/>
            <person name="Choi C."/>
            <person name="Cichocki N."/>
            <person name="Clum A."/>
            <person name="Copeland A."/>
            <person name="Hainaut M."/>
            <person name="Haridas S."/>
            <person name="Labutti K."/>
            <person name="Lindquist E."/>
            <person name="Lipzen A."/>
            <person name="Khouja H.-R."/>
            <person name="Murat C."/>
            <person name="Ohm R."/>
            <person name="Olson A."/>
            <person name="Spatafora J."/>
            <person name="Veneault-Fourrey C."/>
            <person name="Henrissat B."/>
            <person name="Grigoriev I."/>
            <person name="Martin F."/>
            <person name="Perotto S."/>
        </authorList>
    </citation>
    <scope>NUCLEOTIDE SEQUENCE [LARGE SCALE GENOMIC DNA]</scope>
    <source>
        <strain evidence="2 3">E</strain>
    </source>
</reference>
<dbReference type="OrthoDB" id="3559185at2759"/>
<evidence type="ECO:0000313" key="3">
    <source>
        <dbReference type="Proteomes" id="UP000235371"/>
    </source>
</evidence>
<proteinExistence type="predicted"/>
<feature type="domain" description="2EXR" evidence="1">
    <location>
        <begin position="28"/>
        <end position="118"/>
    </location>
</feature>
<evidence type="ECO:0000313" key="2">
    <source>
        <dbReference type="EMBL" id="PMD51930.1"/>
    </source>
</evidence>
<dbReference type="RefSeq" id="XP_024728834.1">
    <property type="nucleotide sequence ID" value="XM_024888186.1"/>
</dbReference>
<dbReference type="Proteomes" id="UP000235371">
    <property type="component" value="Unassembled WGS sequence"/>
</dbReference>
<gene>
    <name evidence="2" type="ORF">K444DRAFT_708709</name>
</gene>
<evidence type="ECO:0000259" key="1">
    <source>
        <dbReference type="Pfam" id="PF20150"/>
    </source>
</evidence>
<name>A0A2J6SMH9_9HELO</name>
<dbReference type="InterPro" id="IPR045518">
    <property type="entry name" value="2EXR"/>
</dbReference>
<organism evidence="2 3">
    <name type="scientific">Hyaloscypha bicolor E</name>
    <dbReference type="NCBI Taxonomy" id="1095630"/>
    <lineage>
        <taxon>Eukaryota</taxon>
        <taxon>Fungi</taxon>
        <taxon>Dikarya</taxon>
        <taxon>Ascomycota</taxon>
        <taxon>Pezizomycotina</taxon>
        <taxon>Leotiomycetes</taxon>
        <taxon>Helotiales</taxon>
        <taxon>Hyaloscyphaceae</taxon>
        <taxon>Hyaloscypha</taxon>
        <taxon>Hyaloscypha bicolor</taxon>
    </lineage>
</organism>
<dbReference type="InParanoid" id="A0A2J6SMH9"/>
<dbReference type="EMBL" id="KZ613912">
    <property type="protein sequence ID" value="PMD51930.1"/>
    <property type="molecule type" value="Genomic_DNA"/>
</dbReference>
<protein>
    <recommendedName>
        <fullName evidence="1">2EXR domain-containing protein</fullName>
    </recommendedName>
</protein>
<accession>A0A2J6SMH9</accession>
<dbReference type="Pfam" id="PF20150">
    <property type="entry name" value="2EXR"/>
    <property type="match status" value="1"/>
</dbReference>
<dbReference type="GeneID" id="36596262"/>
<keyword evidence="3" id="KW-1185">Reference proteome</keyword>